<proteinExistence type="predicted"/>
<dbReference type="Gene3D" id="3.40.50.300">
    <property type="entry name" value="P-loop containing nucleotide triphosphate hydrolases"/>
    <property type="match status" value="1"/>
</dbReference>
<evidence type="ECO:0000313" key="1">
    <source>
        <dbReference type="EMBL" id="VTP83615.1"/>
    </source>
</evidence>
<dbReference type="AlphaFoldDB" id="A0A4U9J2J4"/>
<gene>
    <name evidence="1" type="primary">engB_2</name>
    <name evidence="1" type="ORF">NCTC13032_07391</name>
</gene>
<sequence length="60" mass="6611">MDIRHPLKDLDQQMIHWAVESGIEVLVLLTKADKLASGARKAQVNMVREAVLAFNGDIPG</sequence>
<evidence type="ECO:0000313" key="2">
    <source>
        <dbReference type="Proteomes" id="UP000310719"/>
    </source>
</evidence>
<dbReference type="InterPro" id="IPR027417">
    <property type="entry name" value="P-loop_NTPase"/>
</dbReference>
<dbReference type="EMBL" id="LR590464">
    <property type="protein sequence ID" value="VTP83615.1"/>
    <property type="molecule type" value="Genomic_DNA"/>
</dbReference>
<dbReference type="SUPFAM" id="SSF52540">
    <property type="entry name" value="P-loop containing nucleoside triphosphate hydrolases"/>
    <property type="match status" value="1"/>
</dbReference>
<reference evidence="1 2" key="1">
    <citation type="submission" date="2019-05" db="EMBL/GenBank/DDBJ databases">
        <authorList>
            <consortium name="Pathogen Informatics"/>
        </authorList>
    </citation>
    <scope>NUCLEOTIDE SEQUENCE [LARGE SCALE GENOMIC DNA]</scope>
    <source>
        <strain evidence="1 2">NCTC13032</strain>
    </source>
</reference>
<organism evidence="1 2">
    <name type="scientific">Leclercia adecarboxylata</name>
    <dbReference type="NCBI Taxonomy" id="83655"/>
    <lineage>
        <taxon>Bacteria</taxon>
        <taxon>Pseudomonadati</taxon>
        <taxon>Pseudomonadota</taxon>
        <taxon>Gammaproteobacteria</taxon>
        <taxon>Enterobacterales</taxon>
        <taxon>Enterobacteriaceae</taxon>
        <taxon>Leclercia</taxon>
    </lineage>
</organism>
<dbReference type="Proteomes" id="UP000310719">
    <property type="component" value="Chromosome"/>
</dbReference>
<protein>
    <submittedName>
        <fullName evidence="1">Probable GTP-binding protein EngB</fullName>
    </submittedName>
</protein>
<name>A0A4U9J2J4_9ENTR</name>
<accession>A0A4U9J2J4</accession>